<dbReference type="AlphaFoldDB" id="A0A7J5XZ86"/>
<feature type="compositionally biased region" description="Basic residues" evidence="1">
    <location>
        <begin position="47"/>
        <end position="66"/>
    </location>
</feature>
<feature type="signal peptide" evidence="2">
    <location>
        <begin position="1"/>
        <end position="23"/>
    </location>
</feature>
<evidence type="ECO:0000256" key="2">
    <source>
        <dbReference type="SAM" id="SignalP"/>
    </source>
</evidence>
<sequence>MPSTGTLRLPAFLLACLAGRAAGKHIHTRQDFHNQRGGKRGGELKKTGQRRRGKEGRREKKRRKGGRASLCDIGEVTTSKIFSVCQLNIHISDASCPVGVCVTTPTAR</sequence>
<evidence type="ECO:0000256" key="1">
    <source>
        <dbReference type="SAM" id="MobiDB-lite"/>
    </source>
</evidence>
<name>A0A7J5XZ86_DISMA</name>
<gene>
    <name evidence="3" type="ORF">F7725_024341</name>
</gene>
<protein>
    <recommendedName>
        <fullName evidence="5">Secreted protein</fullName>
    </recommendedName>
</protein>
<feature type="compositionally biased region" description="Basic and acidic residues" evidence="1">
    <location>
        <begin position="28"/>
        <end position="46"/>
    </location>
</feature>
<evidence type="ECO:0000313" key="3">
    <source>
        <dbReference type="EMBL" id="KAF3842390.1"/>
    </source>
</evidence>
<organism evidence="3 4">
    <name type="scientific">Dissostichus mawsoni</name>
    <name type="common">Antarctic cod</name>
    <dbReference type="NCBI Taxonomy" id="36200"/>
    <lineage>
        <taxon>Eukaryota</taxon>
        <taxon>Metazoa</taxon>
        <taxon>Chordata</taxon>
        <taxon>Craniata</taxon>
        <taxon>Vertebrata</taxon>
        <taxon>Euteleostomi</taxon>
        <taxon>Actinopterygii</taxon>
        <taxon>Neopterygii</taxon>
        <taxon>Teleostei</taxon>
        <taxon>Neoteleostei</taxon>
        <taxon>Acanthomorphata</taxon>
        <taxon>Eupercaria</taxon>
        <taxon>Perciformes</taxon>
        <taxon>Notothenioidei</taxon>
        <taxon>Nototheniidae</taxon>
        <taxon>Dissostichus</taxon>
    </lineage>
</organism>
<feature type="chain" id="PRO_5029452012" description="Secreted protein" evidence="2">
    <location>
        <begin position="24"/>
        <end position="108"/>
    </location>
</feature>
<comment type="caution">
    <text evidence="3">The sequence shown here is derived from an EMBL/GenBank/DDBJ whole genome shotgun (WGS) entry which is preliminary data.</text>
</comment>
<dbReference type="EMBL" id="JAAKFY010000019">
    <property type="protein sequence ID" value="KAF3842390.1"/>
    <property type="molecule type" value="Genomic_DNA"/>
</dbReference>
<proteinExistence type="predicted"/>
<keyword evidence="4" id="KW-1185">Reference proteome</keyword>
<reference evidence="3 4" key="1">
    <citation type="submission" date="2020-03" db="EMBL/GenBank/DDBJ databases">
        <title>Dissostichus mawsoni Genome sequencing and assembly.</title>
        <authorList>
            <person name="Park H."/>
        </authorList>
    </citation>
    <scope>NUCLEOTIDE SEQUENCE [LARGE SCALE GENOMIC DNA]</scope>
    <source>
        <strain evidence="3">DM0001</strain>
        <tissue evidence="3">Muscle</tissue>
    </source>
</reference>
<evidence type="ECO:0000313" key="4">
    <source>
        <dbReference type="Proteomes" id="UP000518266"/>
    </source>
</evidence>
<feature type="region of interest" description="Disordered" evidence="1">
    <location>
        <begin position="26"/>
        <end position="68"/>
    </location>
</feature>
<evidence type="ECO:0008006" key="5">
    <source>
        <dbReference type="Google" id="ProtNLM"/>
    </source>
</evidence>
<dbReference type="Proteomes" id="UP000518266">
    <property type="component" value="Unassembled WGS sequence"/>
</dbReference>
<keyword evidence="2" id="KW-0732">Signal</keyword>
<accession>A0A7J5XZ86</accession>